<sequence>MPDSTTRKNRAPPAFRARQGEKKFVLTRATWLLFRDWCFRGVKELAFSETGGGSKWEHEEGWHSAGEDGDVNKPSISSLGFVLRSKSIKKRAGIQRANWFRNKKK</sequence>
<reference evidence="1" key="1">
    <citation type="submission" date="2020-08" db="EMBL/GenBank/DDBJ databases">
        <title>Multicomponent nature underlies the extraordinary mechanical properties of spider dragline silk.</title>
        <authorList>
            <person name="Kono N."/>
            <person name="Nakamura H."/>
            <person name="Mori M."/>
            <person name="Yoshida Y."/>
            <person name="Ohtoshi R."/>
            <person name="Malay A.D."/>
            <person name="Moran D.A.P."/>
            <person name="Tomita M."/>
            <person name="Numata K."/>
            <person name="Arakawa K."/>
        </authorList>
    </citation>
    <scope>NUCLEOTIDE SEQUENCE</scope>
</reference>
<dbReference type="Proteomes" id="UP000887013">
    <property type="component" value="Unassembled WGS sequence"/>
</dbReference>
<evidence type="ECO:0000313" key="1">
    <source>
        <dbReference type="EMBL" id="GFS70730.1"/>
    </source>
</evidence>
<comment type="caution">
    <text evidence="1">The sequence shown here is derived from an EMBL/GenBank/DDBJ whole genome shotgun (WGS) entry which is preliminary data.</text>
</comment>
<proteinExistence type="predicted"/>
<organism evidence="1 2">
    <name type="scientific">Nephila pilipes</name>
    <name type="common">Giant wood spider</name>
    <name type="synonym">Nephila maculata</name>
    <dbReference type="NCBI Taxonomy" id="299642"/>
    <lineage>
        <taxon>Eukaryota</taxon>
        <taxon>Metazoa</taxon>
        <taxon>Ecdysozoa</taxon>
        <taxon>Arthropoda</taxon>
        <taxon>Chelicerata</taxon>
        <taxon>Arachnida</taxon>
        <taxon>Araneae</taxon>
        <taxon>Araneomorphae</taxon>
        <taxon>Entelegynae</taxon>
        <taxon>Araneoidea</taxon>
        <taxon>Nephilidae</taxon>
        <taxon>Nephila</taxon>
    </lineage>
</organism>
<name>A0A8X6MP75_NEPPI</name>
<dbReference type="AlphaFoldDB" id="A0A8X6MP75"/>
<keyword evidence="2" id="KW-1185">Reference proteome</keyword>
<evidence type="ECO:0000313" key="2">
    <source>
        <dbReference type="Proteomes" id="UP000887013"/>
    </source>
</evidence>
<accession>A0A8X6MP75</accession>
<protein>
    <submittedName>
        <fullName evidence="1">Uncharacterized protein</fullName>
    </submittedName>
</protein>
<gene>
    <name evidence="1" type="ORF">NPIL_120591</name>
</gene>
<dbReference type="EMBL" id="BMAW01000801">
    <property type="protein sequence ID" value="GFS70730.1"/>
    <property type="molecule type" value="Genomic_DNA"/>
</dbReference>